<feature type="signal peptide" evidence="1">
    <location>
        <begin position="1"/>
        <end position="23"/>
    </location>
</feature>
<evidence type="ECO:0000256" key="1">
    <source>
        <dbReference type="SAM" id="SignalP"/>
    </source>
</evidence>
<feature type="chain" id="PRO_5010853509" evidence="1">
    <location>
        <begin position="24"/>
        <end position="324"/>
    </location>
</feature>
<keyword evidence="4" id="KW-1185">Reference proteome</keyword>
<accession>A0A1X0WC24</accession>
<dbReference type="GeneID" id="93566336"/>
<dbReference type="Proteomes" id="UP000192536">
    <property type="component" value="Unassembled WGS sequence"/>
</dbReference>
<proteinExistence type="predicted"/>
<feature type="domain" description="Spore coat protein U/FanG" evidence="2">
    <location>
        <begin position="188"/>
        <end position="320"/>
    </location>
</feature>
<dbReference type="Pfam" id="PF05229">
    <property type="entry name" value="SCPU"/>
    <property type="match status" value="2"/>
</dbReference>
<dbReference type="AlphaFoldDB" id="A0A1X0WC24"/>
<dbReference type="SMART" id="SM00972">
    <property type="entry name" value="SCPU"/>
    <property type="match status" value="1"/>
</dbReference>
<evidence type="ECO:0000313" key="3">
    <source>
        <dbReference type="EMBL" id="ORJ24348.1"/>
    </source>
</evidence>
<feature type="domain" description="Spore coat protein U/FanG" evidence="2">
    <location>
        <begin position="19"/>
        <end position="159"/>
    </location>
</feature>
<comment type="caution">
    <text evidence="3">The sequence shown here is derived from an EMBL/GenBank/DDBJ whole genome shotgun (WGS) entry which is preliminary data.</text>
</comment>
<dbReference type="RefSeq" id="WP_026110562.1">
    <property type="nucleotide sequence ID" value="NZ_CP049603.1"/>
</dbReference>
<protein>
    <submittedName>
        <fullName evidence="3">Spore coat protein U</fullName>
    </submittedName>
</protein>
<evidence type="ECO:0000313" key="4">
    <source>
        <dbReference type="Proteomes" id="UP000192536"/>
    </source>
</evidence>
<dbReference type="EMBL" id="MRWE01000030">
    <property type="protein sequence ID" value="ORJ24348.1"/>
    <property type="molecule type" value="Genomic_DNA"/>
</dbReference>
<keyword evidence="1" id="KW-0732">Signal</keyword>
<dbReference type="STRING" id="1646377.BS640_16550"/>
<dbReference type="PANTHER" id="PTHR37089">
    <property type="entry name" value="PROTEIN U-RELATED"/>
    <property type="match status" value="1"/>
</dbReference>
<organism evidence="3 4">
    <name type="scientific">Rouxiella badensis</name>
    <dbReference type="NCBI Taxonomy" id="1646377"/>
    <lineage>
        <taxon>Bacteria</taxon>
        <taxon>Pseudomonadati</taxon>
        <taxon>Pseudomonadota</taxon>
        <taxon>Gammaproteobacteria</taxon>
        <taxon>Enterobacterales</taxon>
        <taxon>Yersiniaceae</taxon>
        <taxon>Rouxiella</taxon>
    </lineage>
</organism>
<sequence length="324" mass="32525">MRCRNLLLLAGLGLCPTMSYALACSVTNVQSINFGTVNPLSTSSSSTSMTFGYSCTRGVLDGLLTAVTLCFNIGASSNSGQVTTRTMANTLTSSNTLSYQLYQGTSSGTVWGSQFVAGTTPAMVNLSSLVVGVPSTGSLTVAAVLPLPQISAIPGSFQDIYSSATAIVTSNTGLLVPPGSCGTTVATTFAFNVLATVAKQCTVTPNGNISMGSVNSTATNTTSSNTLSVACSNGTAYTVGLVPSNSSTTGSGVMVTSPSNGDQVPYQLSSTAGPNGTVWGSASTNQVAGTGNGSATSYTVYATVPSANYTPGNYADTVTVNVTY</sequence>
<keyword evidence="3" id="KW-0167">Capsid protein</keyword>
<dbReference type="InterPro" id="IPR007893">
    <property type="entry name" value="Spore_coat_U/FanG"/>
</dbReference>
<name>A0A1X0WC24_9GAMM</name>
<reference evidence="3 4" key="1">
    <citation type="journal article" date="2017" name="Int. J. Syst. Evol. Microbiol.">
        <title>Rouxiella badensis sp. nov. and Rouxiella silvae sp. nov. isolated from peat bog soil in Germany and emendation of the genus description.</title>
        <authorList>
            <person name="Le Fleche-Mateos A."/>
            <person name="Kugler J.H."/>
            <person name="Hansen S.H."/>
            <person name="Syldatk C."/>
            <person name="Hausmann R."/>
            <person name="Lomprez F."/>
            <person name="Vandenbogaert M."/>
            <person name="Manuguerra J.C."/>
            <person name="Grimont P.A."/>
        </authorList>
    </citation>
    <scope>NUCLEOTIDE SEQUENCE [LARGE SCALE GENOMIC DNA]</scope>
    <source>
        <strain evidence="3 4">DSM 100043</strain>
    </source>
</reference>
<evidence type="ECO:0000259" key="2">
    <source>
        <dbReference type="Pfam" id="PF05229"/>
    </source>
</evidence>
<gene>
    <name evidence="3" type="ORF">BS640_16550</name>
</gene>
<dbReference type="InterPro" id="IPR053167">
    <property type="entry name" value="Spore_coat_component"/>
</dbReference>
<keyword evidence="3" id="KW-0946">Virion</keyword>